<gene>
    <name evidence="2" type="ORF">DAH51_02135</name>
</gene>
<proteinExistence type="predicted"/>
<evidence type="ECO:0000313" key="3">
    <source>
        <dbReference type="Proteomes" id="UP000287401"/>
    </source>
</evidence>
<evidence type="ECO:0000256" key="1">
    <source>
        <dbReference type="SAM" id="MobiDB-lite"/>
    </source>
</evidence>
<evidence type="ECO:0000313" key="2">
    <source>
        <dbReference type="EMBL" id="RSU61419.1"/>
    </source>
</evidence>
<reference evidence="2 3" key="1">
    <citation type="submission" date="2018-07" db="EMBL/GenBank/DDBJ databases">
        <title>Genomic and Epidemiologic Investigation of an Indolent Hospital Outbreak.</title>
        <authorList>
            <person name="Johnson R.C."/>
            <person name="Deming C."/>
            <person name="Conlan S."/>
            <person name="Zellmer C.J."/>
            <person name="Michelin A.V."/>
            <person name="Lee-Lin S."/>
            <person name="Thomas P.J."/>
            <person name="Park M."/>
            <person name="Weingarten R.A."/>
            <person name="Less J."/>
            <person name="Dekker J.P."/>
            <person name="Frank K.M."/>
            <person name="Musser K.A."/>
            <person name="Mcquiston J.R."/>
            <person name="Henderson D.K."/>
            <person name="Lau A.F."/>
            <person name="Palmore T.N."/>
            <person name="Segre J.A."/>
        </authorList>
    </citation>
    <scope>NUCLEOTIDE SEQUENCE [LARGE SCALE GENOMIC DNA]</scope>
    <source>
        <strain evidence="2 3">SK-NIH.Env6_1116</strain>
    </source>
</reference>
<dbReference type="Proteomes" id="UP000287401">
    <property type="component" value="Unassembled WGS sequence"/>
</dbReference>
<dbReference type="EMBL" id="QRAL01000002">
    <property type="protein sequence ID" value="RSU61419.1"/>
    <property type="molecule type" value="Genomic_DNA"/>
</dbReference>
<comment type="caution">
    <text evidence="2">The sequence shown here is derived from an EMBL/GenBank/DDBJ whole genome shotgun (WGS) entry which is preliminary data.</text>
</comment>
<accession>A0A430C8T9</accession>
<organism evidence="2 3">
    <name type="scientific">Sphingobium yanoikuyae</name>
    <name type="common">Sphingomonas yanoikuyae</name>
    <dbReference type="NCBI Taxonomy" id="13690"/>
    <lineage>
        <taxon>Bacteria</taxon>
        <taxon>Pseudomonadati</taxon>
        <taxon>Pseudomonadota</taxon>
        <taxon>Alphaproteobacteria</taxon>
        <taxon>Sphingomonadales</taxon>
        <taxon>Sphingomonadaceae</taxon>
        <taxon>Sphingobium</taxon>
    </lineage>
</organism>
<feature type="region of interest" description="Disordered" evidence="1">
    <location>
        <begin position="20"/>
        <end position="57"/>
    </location>
</feature>
<protein>
    <submittedName>
        <fullName evidence="2">Uncharacterized protein</fullName>
    </submittedName>
</protein>
<dbReference type="AlphaFoldDB" id="A0A430C8T9"/>
<sequence length="100" mass="11072">MYAFDGDFAGFPGDARQLEPMALSRKRRRRAPRGWSQGLEDLHDYMQPPPARASARGSVASAPIVVTDDWPEQVPIGDAEMRVIEGAFREELDALFGSLP</sequence>
<name>A0A430C8T9_SPHYA</name>